<evidence type="ECO:0000259" key="3">
    <source>
        <dbReference type="Pfam" id="PF02769"/>
    </source>
</evidence>
<dbReference type="Gene3D" id="3.30.1330.10">
    <property type="entry name" value="PurM-like, N-terminal domain"/>
    <property type="match status" value="1"/>
</dbReference>
<feature type="binding site" evidence="1">
    <location>
        <position position="58"/>
    </location>
    <ligand>
        <name>substrate</name>
    </ligand>
</feature>
<dbReference type="SUPFAM" id="SSF55326">
    <property type="entry name" value="PurM N-terminal domain-like"/>
    <property type="match status" value="1"/>
</dbReference>
<comment type="caution">
    <text evidence="4">The sequence shown here is derived from an EMBL/GenBank/DDBJ whole genome shotgun (WGS) entry which is preliminary data.</text>
</comment>
<feature type="binding site" evidence="1">
    <location>
        <begin position="127"/>
        <end position="128"/>
    </location>
    <ligand>
        <name>ATP</name>
        <dbReference type="ChEBI" id="CHEBI:30616"/>
    </ligand>
</feature>
<dbReference type="GO" id="GO:0009228">
    <property type="term" value="P:thiamine biosynthetic process"/>
    <property type="evidence" value="ECO:0007669"/>
    <property type="project" value="UniProtKB-KW"/>
</dbReference>
<dbReference type="GO" id="GO:0005524">
    <property type="term" value="F:ATP binding"/>
    <property type="evidence" value="ECO:0007669"/>
    <property type="project" value="UniProtKB-UniRule"/>
</dbReference>
<organism evidence="4 5">
    <name type="scientific">Pelatocladus maniniholoensis HA4357-MV3</name>
    <dbReference type="NCBI Taxonomy" id="1117104"/>
    <lineage>
        <taxon>Bacteria</taxon>
        <taxon>Bacillati</taxon>
        <taxon>Cyanobacteriota</taxon>
        <taxon>Cyanophyceae</taxon>
        <taxon>Nostocales</taxon>
        <taxon>Nostocaceae</taxon>
        <taxon>Pelatocladus</taxon>
    </lineage>
</organism>
<feature type="binding site" evidence="1">
    <location>
        <position position="80"/>
    </location>
    <ligand>
        <name>Mg(2+)</name>
        <dbReference type="ChEBI" id="CHEBI:18420"/>
        <label>3</label>
    </ligand>
</feature>
<feature type="binding site" evidence="1">
    <location>
        <position position="255"/>
    </location>
    <ligand>
        <name>Mg(2+)</name>
        <dbReference type="ChEBI" id="CHEBI:18420"/>
        <label>3</label>
    </ligand>
</feature>
<comment type="similarity">
    <text evidence="1">Belongs to the thiamine-monophosphate kinase family.</text>
</comment>
<keyword evidence="1" id="KW-0547">Nucleotide-binding</keyword>
<dbReference type="InterPro" id="IPR006283">
    <property type="entry name" value="ThiL-like"/>
</dbReference>
<dbReference type="InterPro" id="IPR010918">
    <property type="entry name" value="PurM-like_C_dom"/>
</dbReference>
<dbReference type="EC" id="2.7.4.16" evidence="1"/>
<feature type="binding site" evidence="1">
    <location>
        <position position="306"/>
    </location>
    <ligand>
        <name>substrate</name>
    </ligand>
</feature>
<evidence type="ECO:0000313" key="5">
    <source>
        <dbReference type="Proteomes" id="UP000813215"/>
    </source>
</evidence>
<feature type="binding site" evidence="1">
    <location>
        <position position="258"/>
    </location>
    <ligand>
        <name>Mg(2+)</name>
        <dbReference type="ChEBI" id="CHEBI:18420"/>
        <label>5</label>
    </ligand>
</feature>
<feature type="binding site" evidence="1">
    <location>
        <position position="34"/>
    </location>
    <ligand>
        <name>Mg(2+)</name>
        <dbReference type="ChEBI" id="CHEBI:18420"/>
        <label>3</label>
    </ligand>
</feature>
<dbReference type="Pfam" id="PF02769">
    <property type="entry name" value="AIRS_C"/>
    <property type="match status" value="1"/>
</dbReference>
<comment type="catalytic activity">
    <reaction evidence="1">
        <text>thiamine phosphate + ATP = thiamine diphosphate + ADP</text>
        <dbReference type="Rhea" id="RHEA:15913"/>
        <dbReference type="ChEBI" id="CHEBI:30616"/>
        <dbReference type="ChEBI" id="CHEBI:37575"/>
        <dbReference type="ChEBI" id="CHEBI:58937"/>
        <dbReference type="ChEBI" id="CHEBI:456216"/>
        <dbReference type="EC" id="2.7.4.16"/>
    </reaction>
</comment>
<dbReference type="CDD" id="cd02194">
    <property type="entry name" value="ThiL"/>
    <property type="match status" value="1"/>
</dbReference>
<evidence type="ECO:0000259" key="2">
    <source>
        <dbReference type="Pfam" id="PF00586"/>
    </source>
</evidence>
<dbReference type="GO" id="GO:0009030">
    <property type="term" value="F:thiamine-phosphate kinase activity"/>
    <property type="evidence" value="ECO:0007669"/>
    <property type="project" value="UniProtKB-UniRule"/>
</dbReference>
<keyword evidence="1" id="KW-0479">Metal-binding</keyword>
<dbReference type="PANTHER" id="PTHR30270">
    <property type="entry name" value="THIAMINE-MONOPHOSPHATE KINASE"/>
    <property type="match status" value="1"/>
</dbReference>
<feature type="binding site" evidence="1">
    <location>
        <position position="34"/>
    </location>
    <ligand>
        <name>Mg(2+)</name>
        <dbReference type="ChEBI" id="CHEBI:18420"/>
        <label>4</label>
    </ligand>
</feature>
<keyword evidence="1" id="KW-0784">Thiamine biosynthesis</keyword>
<evidence type="ECO:0000313" key="4">
    <source>
        <dbReference type="EMBL" id="MBW4435019.1"/>
    </source>
</evidence>
<proteinExistence type="inferred from homology"/>
<reference evidence="4" key="2">
    <citation type="journal article" date="2022" name="Microbiol. Resour. Announc.">
        <title>Metagenome Sequencing to Explore Phylogenomics of Terrestrial Cyanobacteria.</title>
        <authorList>
            <person name="Ward R.D."/>
            <person name="Stajich J.E."/>
            <person name="Johansen J.R."/>
            <person name="Huntemann M."/>
            <person name="Clum A."/>
            <person name="Foster B."/>
            <person name="Foster B."/>
            <person name="Roux S."/>
            <person name="Palaniappan K."/>
            <person name="Varghese N."/>
            <person name="Mukherjee S."/>
            <person name="Reddy T.B.K."/>
            <person name="Daum C."/>
            <person name="Copeland A."/>
            <person name="Chen I.A."/>
            <person name="Ivanova N.N."/>
            <person name="Kyrpides N.C."/>
            <person name="Shapiro N."/>
            <person name="Eloe-Fadrosh E.A."/>
            <person name="Pietrasiak N."/>
        </authorList>
    </citation>
    <scope>NUCLEOTIDE SEQUENCE</scope>
    <source>
        <strain evidence="4">HA4357-MV3</strain>
    </source>
</reference>
<feature type="binding site" evidence="1">
    <location>
        <position position="362"/>
    </location>
    <ligand>
        <name>substrate</name>
    </ligand>
</feature>
<dbReference type="GO" id="GO:0009229">
    <property type="term" value="P:thiamine diphosphate biosynthetic process"/>
    <property type="evidence" value="ECO:0007669"/>
    <property type="project" value="UniProtKB-UniRule"/>
</dbReference>
<comment type="function">
    <text evidence="1">Catalyzes the ATP-dependent phosphorylation of thiamine-monophosphate (TMP) to form thiamine-pyrophosphate (TPP), the active form of vitamin B1.</text>
</comment>
<feature type="binding site" evidence="1">
    <location>
        <position position="49"/>
    </location>
    <ligand>
        <name>Mg(2+)</name>
        <dbReference type="ChEBI" id="CHEBI:18420"/>
        <label>4</label>
    </ligand>
</feature>
<dbReference type="Pfam" id="PF00586">
    <property type="entry name" value="AIRS"/>
    <property type="match status" value="1"/>
</dbReference>
<dbReference type="EMBL" id="JAHHHW010000150">
    <property type="protein sequence ID" value="MBW4435019.1"/>
    <property type="molecule type" value="Genomic_DNA"/>
</dbReference>
<dbReference type="InterPro" id="IPR036921">
    <property type="entry name" value="PurM-like_N_sf"/>
</dbReference>
<dbReference type="HAMAP" id="MF_02128">
    <property type="entry name" value="TMP_kinase"/>
    <property type="match status" value="1"/>
</dbReference>
<feature type="domain" description="PurM-like N-terminal" evidence="2">
    <location>
        <begin position="32"/>
        <end position="144"/>
    </location>
</feature>
<feature type="binding site" evidence="1">
    <location>
        <position position="153"/>
    </location>
    <ligand>
        <name>ATP</name>
        <dbReference type="ChEBI" id="CHEBI:30616"/>
    </ligand>
</feature>
<protein>
    <recommendedName>
        <fullName evidence="1">Thiamine-monophosphate kinase</fullName>
        <shortName evidence="1">TMP kinase</shortName>
        <shortName evidence="1">Thiamine-phosphate kinase</shortName>
        <ecNumber evidence="1">2.7.4.16</ecNumber>
    </recommendedName>
</protein>
<feature type="binding site" evidence="1">
    <location>
        <position position="80"/>
    </location>
    <ligand>
        <name>Mg(2+)</name>
        <dbReference type="ChEBI" id="CHEBI:18420"/>
        <label>4</label>
    </ligand>
</feature>
<keyword evidence="1 4" id="KW-0418">Kinase</keyword>
<evidence type="ECO:0000256" key="1">
    <source>
        <dbReference type="HAMAP-Rule" id="MF_02128"/>
    </source>
</evidence>
<feature type="binding site" evidence="1">
    <location>
        <position position="110"/>
    </location>
    <ligand>
        <name>ATP</name>
        <dbReference type="ChEBI" id="CHEBI:30616"/>
    </ligand>
</feature>
<accession>A0A9E3HCF5</accession>
<keyword evidence="1 4" id="KW-0808">Transferase</keyword>
<gene>
    <name evidence="1" type="primary">thiL</name>
    <name evidence="4" type="ORF">KME28_25725</name>
</gene>
<dbReference type="NCBIfam" id="TIGR01379">
    <property type="entry name" value="thiL"/>
    <property type="match status" value="1"/>
</dbReference>
<reference evidence="4" key="1">
    <citation type="submission" date="2021-05" db="EMBL/GenBank/DDBJ databases">
        <authorList>
            <person name="Pietrasiak N."/>
            <person name="Ward R."/>
            <person name="Stajich J.E."/>
            <person name="Kurbessoian T."/>
        </authorList>
    </citation>
    <scope>NUCLEOTIDE SEQUENCE</scope>
    <source>
        <strain evidence="4">HA4357-MV3</strain>
    </source>
</reference>
<sequence>MNNQSSSLLVKDIGEQGLLQILQRFCPAEIIGDDAAVIATEPEQFVVVTTDVLVDKIHFSEITTSAEDVGWRAAAANLSDLAAMGASTLGITVGLGLPGDVSVSWVEQMYTGMTQCLQQYNTPILGGDVVRSPVITVAITAFGQAYPQRIIRRNQAQVGDAIVVTGVHGASQAGLELLLHPEKAKNLSQEETKALIRTHQRPKPRLDVLPILWQIFDSSYTPIPPHTPGATTGGTPATHWLPYTPISHFPVSGMDSSDGLADAVVQICRASKVGAVIERTQIPIPQVFDHWLTKEQALQYSLYGGEDFELVLCLPKQPADKLVQILGQGAAVVGEIIDGSTVVLKDQKKEFPDQVLTLNQGFQHFGQ</sequence>
<dbReference type="SUPFAM" id="SSF56042">
    <property type="entry name" value="PurM C-terminal domain-like"/>
    <property type="match status" value="2"/>
</dbReference>
<dbReference type="PANTHER" id="PTHR30270:SF0">
    <property type="entry name" value="THIAMINE-MONOPHOSPHATE KINASE"/>
    <property type="match status" value="1"/>
</dbReference>
<feature type="binding site" evidence="1">
    <location>
        <position position="50"/>
    </location>
    <ligand>
        <name>Mg(2+)</name>
        <dbReference type="ChEBI" id="CHEBI:18420"/>
        <label>1</label>
    </ligand>
</feature>
<feature type="binding site" evidence="1">
    <location>
        <position position="80"/>
    </location>
    <ligand>
        <name>Mg(2+)</name>
        <dbReference type="ChEBI" id="CHEBI:18420"/>
        <label>2</label>
    </ligand>
</feature>
<keyword evidence="1" id="KW-0460">Magnesium</keyword>
<feature type="binding site" evidence="1">
    <location>
        <position position="51"/>
    </location>
    <ligand>
        <name>Mg(2+)</name>
        <dbReference type="ChEBI" id="CHEBI:18420"/>
        <label>2</label>
    </ligand>
</feature>
<dbReference type="InterPro" id="IPR036676">
    <property type="entry name" value="PurM-like_C_sf"/>
</dbReference>
<name>A0A9E3HCF5_9NOST</name>
<comment type="miscellaneous">
    <text evidence="1">Reaction mechanism of ThiL seems to utilize a direct, inline transfer of the gamma-phosphate of ATP to TMP rather than a phosphorylated enzyme intermediate.</text>
</comment>
<dbReference type="AlphaFoldDB" id="A0A9E3HCF5"/>
<comment type="pathway">
    <text evidence="1">Cofactor biosynthesis; thiamine diphosphate biosynthesis; thiamine diphosphate from thiamine phosphate: step 1/1.</text>
</comment>
<feature type="binding site" evidence="1">
    <location>
        <position position="257"/>
    </location>
    <ligand>
        <name>ATP</name>
        <dbReference type="ChEBI" id="CHEBI:30616"/>
    </ligand>
</feature>
<dbReference type="GO" id="GO:0000287">
    <property type="term" value="F:magnesium ion binding"/>
    <property type="evidence" value="ECO:0007669"/>
    <property type="project" value="UniProtKB-UniRule"/>
</dbReference>
<dbReference type="Gene3D" id="3.90.650.10">
    <property type="entry name" value="PurM-like C-terminal domain"/>
    <property type="match status" value="2"/>
</dbReference>
<dbReference type="PIRSF" id="PIRSF005303">
    <property type="entry name" value="Thiam_monoph_kin"/>
    <property type="match status" value="1"/>
</dbReference>
<keyword evidence="1" id="KW-0067">ATP-binding</keyword>
<feature type="binding site" evidence="1">
    <location>
        <position position="128"/>
    </location>
    <ligand>
        <name>Mg(2+)</name>
        <dbReference type="ChEBI" id="CHEBI:18420"/>
        <label>1</label>
    </ligand>
</feature>
<dbReference type="InterPro" id="IPR016188">
    <property type="entry name" value="PurM-like_N"/>
</dbReference>
<feature type="domain" description="PurM-like C-terminal" evidence="3">
    <location>
        <begin position="255"/>
        <end position="344"/>
    </location>
</feature>
<feature type="binding site" evidence="1">
    <location>
        <position position="51"/>
    </location>
    <ligand>
        <name>Mg(2+)</name>
        <dbReference type="ChEBI" id="CHEBI:18420"/>
        <label>1</label>
    </ligand>
</feature>
<dbReference type="Proteomes" id="UP000813215">
    <property type="component" value="Unassembled WGS sequence"/>
</dbReference>